<organism evidence="3 4">
    <name type="scientific">Spiribacter pallidus</name>
    <dbReference type="NCBI Taxonomy" id="1987936"/>
    <lineage>
        <taxon>Bacteria</taxon>
        <taxon>Pseudomonadati</taxon>
        <taxon>Pseudomonadota</taxon>
        <taxon>Gammaproteobacteria</taxon>
        <taxon>Chromatiales</taxon>
        <taxon>Ectothiorhodospiraceae</taxon>
        <taxon>Spiribacter</taxon>
    </lineage>
</organism>
<dbReference type="Proteomes" id="UP001556709">
    <property type="component" value="Unassembled WGS sequence"/>
</dbReference>
<sequence length="82" mass="9382">MKDWQVQEAKARFADLIRAAGDSPQEITYHGKPIAVVISRDAYDHLTAPRESLVDFIRRSPLYGAEDIELEREDSLPREVDL</sequence>
<dbReference type="EMBL" id="JBAKFM010000001">
    <property type="protein sequence ID" value="MEX0468768.1"/>
    <property type="molecule type" value="Genomic_DNA"/>
</dbReference>
<comment type="function">
    <text evidence="2">Antitoxin component of a type II toxin-antitoxin (TA) system.</text>
</comment>
<dbReference type="InterPro" id="IPR036165">
    <property type="entry name" value="YefM-like_sf"/>
</dbReference>
<gene>
    <name evidence="3" type="ORF">V6X73_03355</name>
</gene>
<accession>A0ABV3TAW3</accession>
<name>A0ABV3TAW3_9GAMM</name>
<dbReference type="SUPFAM" id="SSF143120">
    <property type="entry name" value="YefM-like"/>
    <property type="match status" value="1"/>
</dbReference>
<proteinExistence type="inferred from homology"/>
<protein>
    <recommendedName>
        <fullName evidence="2">Antitoxin</fullName>
    </recommendedName>
</protein>
<evidence type="ECO:0000313" key="3">
    <source>
        <dbReference type="EMBL" id="MEX0468768.1"/>
    </source>
</evidence>
<evidence type="ECO:0000313" key="4">
    <source>
        <dbReference type="Proteomes" id="UP001556709"/>
    </source>
</evidence>
<keyword evidence="4" id="KW-1185">Reference proteome</keyword>
<dbReference type="NCBIfam" id="TIGR01552">
    <property type="entry name" value="phd_fam"/>
    <property type="match status" value="1"/>
</dbReference>
<comment type="caution">
    <text evidence="3">The sequence shown here is derived from an EMBL/GenBank/DDBJ whole genome shotgun (WGS) entry which is preliminary data.</text>
</comment>
<dbReference type="InterPro" id="IPR006442">
    <property type="entry name" value="Antitoxin_Phd/YefM"/>
</dbReference>
<reference evidence="3 4" key="1">
    <citation type="submission" date="2024-02" db="EMBL/GenBank/DDBJ databases">
        <title>New especies of Spiribacter isolated from saline water.</title>
        <authorList>
            <person name="Leon M.J."/>
            <person name="De La Haba R."/>
            <person name="Sanchez-Porro C."/>
            <person name="Ventosa A."/>
        </authorList>
    </citation>
    <scope>NUCLEOTIDE SEQUENCE [LARGE SCALE GENOMIC DNA]</scope>
    <source>
        <strain evidence="4">ag22IC6-390</strain>
    </source>
</reference>
<dbReference type="Gene3D" id="3.40.1620.10">
    <property type="entry name" value="YefM-like domain"/>
    <property type="match status" value="1"/>
</dbReference>
<comment type="similarity">
    <text evidence="1 2">Belongs to the phD/YefM antitoxin family.</text>
</comment>
<dbReference type="Pfam" id="PF02604">
    <property type="entry name" value="PhdYeFM_antitox"/>
    <property type="match status" value="1"/>
</dbReference>
<evidence type="ECO:0000256" key="2">
    <source>
        <dbReference type="RuleBase" id="RU362080"/>
    </source>
</evidence>
<dbReference type="RefSeq" id="WP_367957717.1">
    <property type="nucleotide sequence ID" value="NZ_JBAKFH010000006.1"/>
</dbReference>
<evidence type="ECO:0000256" key="1">
    <source>
        <dbReference type="ARBA" id="ARBA00009981"/>
    </source>
</evidence>